<protein>
    <submittedName>
        <fullName evidence="4">Uncharacterized oxidoreductase</fullName>
    </submittedName>
</protein>
<reference evidence="4 5" key="1">
    <citation type="submission" date="2012-10" db="EMBL/GenBank/DDBJ databases">
        <title>Genome sequencing and analysis of entomopathogenic fungi Beauveria bassiana D1-5.</title>
        <authorList>
            <person name="Li Q."/>
            <person name="Wang L."/>
            <person name="Zhang Z."/>
            <person name="Wang Q."/>
            <person name="Ren J."/>
            <person name="Wang M."/>
            <person name="Xu W."/>
            <person name="Wang J."/>
            <person name="Lu Y."/>
            <person name="Du Q."/>
            <person name="Sun Z."/>
        </authorList>
    </citation>
    <scope>NUCLEOTIDE SEQUENCE [LARGE SCALE GENOMIC DNA]</scope>
    <source>
        <strain evidence="4 5">D1-5</strain>
    </source>
</reference>
<dbReference type="InterPro" id="IPR036291">
    <property type="entry name" value="NAD(P)-bd_dom_sf"/>
</dbReference>
<gene>
    <name evidence="4" type="ORF">BBAD15_g7615</name>
</gene>
<dbReference type="EMBL" id="ANFO01000733">
    <property type="protein sequence ID" value="KGQ07090.1"/>
    <property type="molecule type" value="Genomic_DNA"/>
</dbReference>
<dbReference type="STRING" id="1245745.A0A0A2VLS8"/>
<proteinExistence type="inferred from homology"/>
<keyword evidence="1" id="KW-0560">Oxidoreductase</keyword>
<sequence>MAKNTLLFTGATGMIGFRTLIHLLEQGSFNVRVAVRSQSSLDKLLSYKQIAPYASQLESTIVPDITVPGAYDEAVKGVTHIIHVASPIPSAQTADFETDLVQPAIQGTVGILQSAHKVAGIKKIVITASIAAISSEAHSASGATVTGTCATTAQYPLQLEADMWWCKEETRAADIKRPFANAFAAYAASKALSFEATDDFIAKHNPTFSVVRILPTFVVGRDDTVTNVSQIAKGTNGLVMGPLLGHPQDNAMSGASVHIDDVAKLHVLALDPAISDHETFLASNPASFQWADSFDIVKRRYPEQYAAGLFKFDSIPRPETRAVHVDSSKATKILGIQFKTFEEQVVSVVDHYLELVTAK</sequence>
<feature type="domain" description="NAD-dependent epimerase/dehydratase" evidence="3">
    <location>
        <begin position="7"/>
        <end position="270"/>
    </location>
</feature>
<dbReference type="PANTHER" id="PTHR10366:SF564">
    <property type="entry name" value="STEROL-4-ALPHA-CARBOXYLATE 3-DEHYDROGENASE, DECARBOXYLATING"/>
    <property type="match status" value="1"/>
</dbReference>
<evidence type="ECO:0000256" key="1">
    <source>
        <dbReference type="ARBA" id="ARBA00023002"/>
    </source>
</evidence>
<accession>A0A0A2VLS8</accession>
<evidence type="ECO:0000259" key="3">
    <source>
        <dbReference type="Pfam" id="PF01370"/>
    </source>
</evidence>
<dbReference type="Gene3D" id="3.40.50.720">
    <property type="entry name" value="NAD(P)-binding Rossmann-like Domain"/>
    <property type="match status" value="1"/>
</dbReference>
<dbReference type="Proteomes" id="UP000030106">
    <property type="component" value="Unassembled WGS sequence"/>
</dbReference>
<dbReference type="Pfam" id="PF01370">
    <property type="entry name" value="Epimerase"/>
    <property type="match status" value="1"/>
</dbReference>
<dbReference type="InterPro" id="IPR001509">
    <property type="entry name" value="Epimerase_deHydtase"/>
</dbReference>
<evidence type="ECO:0000256" key="2">
    <source>
        <dbReference type="ARBA" id="ARBA00023445"/>
    </source>
</evidence>
<comment type="similarity">
    <text evidence="2">Belongs to the NAD(P)-dependent epimerase/dehydratase family. Dihydroflavonol-4-reductase subfamily.</text>
</comment>
<organism evidence="4 5">
    <name type="scientific">Beauveria bassiana D1-5</name>
    <dbReference type="NCBI Taxonomy" id="1245745"/>
    <lineage>
        <taxon>Eukaryota</taxon>
        <taxon>Fungi</taxon>
        <taxon>Dikarya</taxon>
        <taxon>Ascomycota</taxon>
        <taxon>Pezizomycotina</taxon>
        <taxon>Sordariomycetes</taxon>
        <taxon>Hypocreomycetidae</taxon>
        <taxon>Hypocreales</taxon>
        <taxon>Cordycipitaceae</taxon>
        <taxon>Beauveria</taxon>
    </lineage>
</organism>
<dbReference type="eggNOG" id="KOG1502">
    <property type="taxonomic scope" value="Eukaryota"/>
</dbReference>
<dbReference type="SUPFAM" id="SSF51735">
    <property type="entry name" value="NAD(P)-binding Rossmann-fold domains"/>
    <property type="match status" value="1"/>
</dbReference>
<dbReference type="PANTHER" id="PTHR10366">
    <property type="entry name" value="NAD DEPENDENT EPIMERASE/DEHYDRATASE"/>
    <property type="match status" value="1"/>
</dbReference>
<dbReference type="InterPro" id="IPR050425">
    <property type="entry name" value="NAD(P)_dehydrat-like"/>
</dbReference>
<comment type="caution">
    <text evidence="4">The sequence shown here is derived from an EMBL/GenBank/DDBJ whole genome shotgun (WGS) entry which is preliminary data.</text>
</comment>
<evidence type="ECO:0000313" key="5">
    <source>
        <dbReference type="Proteomes" id="UP000030106"/>
    </source>
</evidence>
<evidence type="ECO:0000313" key="4">
    <source>
        <dbReference type="EMBL" id="KGQ07090.1"/>
    </source>
</evidence>
<dbReference type="AlphaFoldDB" id="A0A0A2VLS8"/>
<dbReference type="GO" id="GO:0016616">
    <property type="term" value="F:oxidoreductase activity, acting on the CH-OH group of donors, NAD or NADP as acceptor"/>
    <property type="evidence" value="ECO:0007669"/>
    <property type="project" value="TreeGrafter"/>
</dbReference>
<dbReference type="HOGENOM" id="CLU_007383_9_2_1"/>
<name>A0A0A2VLS8_BEABA</name>
<dbReference type="OrthoDB" id="2735536at2759"/>